<evidence type="ECO:0000256" key="3">
    <source>
        <dbReference type="ARBA" id="ARBA00022729"/>
    </source>
</evidence>
<comment type="similarity">
    <text evidence="1">Belongs to the bacterial solute-binding protein 7 family.</text>
</comment>
<dbReference type="InterPro" id="IPR018389">
    <property type="entry name" value="DctP_fam"/>
</dbReference>
<keyword evidence="5" id="KW-1185">Reference proteome</keyword>
<proteinExistence type="inferred from homology"/>
<dbReference type="HOGENOM" id="CLU_036176_1_3_5"/>
<dbReference type="SUPFAM" id="SSF53850">
    <property type="entry name" value="Periplasmic binding protein-like II"/>
    <property type="match status" value="1"/>
</dbReference>
<name>I3TSV1_TISMK</name>
<evidence type="ECO:0000256" key="2">
    <source>
        <dbReference type="ARBA" id="ARBA00022448"/>
    </source>
</evidence>
<evidence type="ECO:0000313" key="4">
    <source>
        <dbReference type="EMBL" id="AFK55839.1"/>
    </source>
</evidence>
<dbReference type="InterPro" id="IPR038404">
    <property type="entry name" value="TRAP_DctP_sf"/>
</dbReference>
<dbReference type="Pfam" id="PF03480">
    <property type="entry name" value="DctP"/>
    <property type="match status" value="1"/>
</dbReference>
<evidence type="ECO:0000313" key="5">
    <source>
        <dbReference type="Proteomes" id="UP000005258"/>
    </source>
</evidence>
<gene>
    <name evidence="4" type="primary">siaP</name>
    <name evidence="4" type="ordered locus">TMO_a0436</name>
</gene>
<sequence length="368" mass="40647">MHVSAVSWRRASISTRRRFTARSCQEEMMTFSRWGAAGAGAVLAWTVAMGAASAADTVDFRISLDTSPTHVRTTWVQEFAERLKDQSGGTLNATVYHSGQLFKDVNVAKALRQGSVEMAVPGTWVLGGFERRFDTATLPMLYGRGPDDYHAISDGEPGRLIAEGLEEKLDVKVLGKWFDLGASHTYFASRKVETYADMKGAKVRFPGGAGLSARLEYLGATPVLVPWPDVPLAMSRGNFDGLITTNESVKSAKLWESGLKYVFEDYQTFGQYIPMVAGGFWKKLTPDQQQMMTRIWDEVTTEERAAALTAQEEAGDEAKRQGVIFITPTPEERADIRRQMMQAQDEIAKSIGIPADFVTLVQDTLPPD</sequence>
<organism evidence="4 5">
    <name type="scientific">Tistrella mobilis (strain KA081020-065)</name>
    <dbReference type="NCBI Taxonomy" id="1110502"/>
    <lineage>
        <taxon>Bacteria</taxon>
        <taxon>Pseudomonadati</taxon>
        <taxon>Pseudomonadota</taxon>
        <taxon>Alphaproteobacteria</taxon>
        <taxon>Geminicoccales</taxon>
        <taxon>Geminicoccaceae</taxon>
        <taxon>Tistrella</taxon>
    </lineage>
</organism>
<accession>I3TSV1</accession>
<evidence type="ECO:0000256" key="1">
    <source>
        <dbReference type="ARBA" id="ARBA00009023"/>
    </source>
</evidence>
<dbReference type="NCBIfam" id="NF037995">
    <property type="entry name" value="TRAP_S1"/>
    <property type="match status" value="1"/>
</dbReference>
<keyword evidence="2" id="KW-0813">Transport</keyword>
<dbReference type="KEGG" id="tmo:TMO_a0436"/>
<protein>
    <submittedName>
        <fullName evidence="4">TRAP dicarboxylate transporter-DctP subunit</fullName>
    </submittedName>
</protein>
<geneLocation type="plasmid" evidence="4 5">
    <name>pTM1</name>
</geneLocation>
<dbReference type="PANTHER" id="PTHR33376:SF7">
    <property type="entry name" value="C4-DICARBOXYLATE-BINDING PROTEIN DCTB"/>
    <property type="match status" value="1"/>
</dbReference>
<dbReference type="PANTHER" id="PTHR33376">
    <property type="match status" value="1"/>
</dbReference>
<dbReference type="GO" id="GO:0055085">
    <property type="term" value="P:transmembrane transport"/>
    <property type="evidence" value="ECO:0007669"/>
    <property type="project" value="InterPro"/>
</dbReference>
<keyword evidence="4" id="KW-0614">Plasmid</keyword>
<dbReference type="AlphaFoldDB" id="I3TSV1"/>
<keyword evidence="3" id="KW-0732">Signal</keyword>
<dbReference type="Gene3D" id="3.40.190.170">
    <property type="entry name" value="Bacterial extracellular solute-binding protein, family 7"/>
    <property type="match status" value="1"/>
</dbReference>
<dbReference type="EMBL" id="CP003237">
    <property type="protein sequence ID" value="AFK55839.1"/>
    <property type="molecule type" value="Genomic_DNA"/>
</dbReference>
<dbReference type="Proteomes" id="UP000005258">
    <property type="component" value="Plasmid pTM1"/>
</dbReference>
<reference evidence="4 5" key="1">
    <citation type="journal article" date="2012" name="J. Am. Chem. Soc.">
        <title>Bacterial biosynthesis and maturation of the didemnin anti-cancer agents.</title>
        <authorList>
            <person name="Xu Y."/>
            <person name="Kersten R.D."/>
            <person name="Nam S.J."/>
            <person name="Lu L."/>
            <person name="Al-Suwailem A.M."/>
            <person name="Zheng H."/>
            <person name="Fenical W."/>
            <person name="Dorrestein P.C."/>
            <person name="Moore B.S."/>
            <person name="Qian P.Y."/>
        </authorList>
    </citation>
    <scope>NUCLEOTIDE SEQUENCE [LARGE SCALE GENOMIC DNA]</scope>
    <source>
        <strain evidence="4 5">KA081020-065</strain>
    </source>
</reference>